<name>A0A9P6DXZ0_9AGAM</name>
<feature type="compositionally biased region" description="Basic and acidic residues" evidence="1">
    <location>
        <begin position="67"/>
        <end position="79"/>
    </location>
</feature>
<gene>
    <name evidence="2" type="ORF">BS47DRAFT_1391720</name>
</gene>
<evidence type="ECO:0000256" key="1">
    <source>
        <dbReference type="SAM" id="MobiDB-lite"/>
    </source>
</evidence>
<feature type="compositionally biased region" description="Acidic residues" evidence="1">
    <location>
        <begin position="40"/>
        <end position="55"/>
    </location>
</feature>
<feature type="region of interest" description="Disordered" evidence="1">
    <location>
        <begin position="17"/>
        <end position="114"/>
    </location>
</feature>
<dbReference type="EMBL" id="MU128951">
    <property type="protein sequence ID" value="KAF9515394.1"/>
    <property type="molecule type" value="Genomic_DNA"/>
</dbReference>
<feature type="compositionally biased region" description="Polar residues" evidence="1">
    <location>
        <begin position="105"/>
        <end position="114"/>
    </location>
</feature>
<protein>
    <submittedName>
        <fullName evidence="2">Uncharacterized protein</fullName>
    </submittedName>
</protein>
<proteinExistence type="predicted"/>
<organism evidence="2 3">
    <name type="scientific">Hydnum rufescens UP504</name>
    <dbReference type="NCBI Taxonomy" id="1448309"/>
    <lineage>
        <taxon>Eukaryota</taxon>
        <taxon>Fungi</taxon>
        <taxon>Dikarya</taxon>
        <taxon>Basidiomycota</taxon>
        <taxon>Agaricomycotina</taxon>
        <taxon>Agaricomycetes</taxon>
        <taxon>Cantharellales</taxon>
        <taxon>Hydnaceae</taxon>
        <taxon>Hydnum</taxon>
    </lineage>
</organism>
<dbReference type="AlphaFoldDB" id="A0A9P6DXZ0"/>
<dbReference type="Proteomes" id="UP000886523">
    <property type="component" value="Unassembled WGS sequence"/>
</dbReference>
<keyword evidence="3" id="KW-1185">Reference proteome</keyword>
<sequence length="114" mass="13204">MNEVMRTVKLHLRQDLYRVPDDNDDEELDVHKDLISSDSSNEEEESSTLDSDTEEEPRCPRVKRDHIKHETKQKKEESMTKPLQVKPQDTPIQAGLKDADEQDNSNKPTNTQFG</sequence>
<evidence type="ECO:0000313" key="3">
    <source>
        <dbReference type="Proteomes" id="UP000886523"/>
    </source>
</evidence>
<reference evidence="2" key="1">
    <citation type="journal article" date="2020" name="Nat. Commun.">
        <title>Large-scale genome sequencing of mycorrhizal fungi provides insights into the early evolution of symbiotic traits.</title>
        <authorList>
            <person name="Miyauchi S."/>
            <person name="Kiss E."/>
            <person name="Kuo A."/>
            <person name="Drula E."/>
            <person name="Kohler A."/>
            <person name="Sanchez-Garcia M."/>
            <person name="Morin E."/>
            <person name="Andreopoulos B."/>
            <person name="Barry K.W."/>
            <person name="Bonito G."/>
            <person name="Buee M."/>
            <person name="Carver A."/>
            <person name="Chen C."/>
            <person name="Cichocki N."/>
            <person name="Clum A."/>
            <person name="Culley D."/>
            <person name="Crous P.W."/>
            <person name="Fauchery L."/>
            <person name="Girlanda M."/>
            <person name="Hayes R.D."/>
            <person name="Keri Z."/>
            <person name="LaButti K."/>
            <person name="Lipzen A."/>
            <person name="Lombard V."/>
            <person name="Magnuson J."/>
            <person name="Maillard F."/>
            <person name="Murat C."/>
            <person name="Nolan M."/>
            <person name="Ohm R.A."/>
            <person name="Pangilinan J."/>
            <person name="Pereira M.F."/>
            <person name="Perotto S."/>
            <person name="Peter M."/>
            <person name="Pfister S."/>
            <person name="Riley R."/>
            <person name="Sitrit Y."/>
            <person name="Stielow J.B."/>
            <person name="Szollosi G."/>
            <person name="Zifcakova L."/>
            <person name="Stursova M."/>
            <person name="Spatafora J.W."/>
            <person name="Tedersoo L."/>
            <person name="Vaario L.M."/>
            <person name="Yamada A."/>
            <person name="Yan M."/>
            <person name="Wang P."/>
            <person name="Xu J."/>
            <person name="Bruns T."/>
            <person name="Baldrian P."/>
            <person name="Vilgalys R."/>
            <person name="Dunand C."/>
            <person name="Henrissat B."/>
            <person name="Grigoriev I.V."/>
            <person name="Hibbett D."/>
            <person name="Nagy L.G."/>
            <person name="Martin F.M."/>
        </authorList>
    </citation>
    <scope>NUCLEOTIDE SEQUENCE</scope>
    <source>
        <strain evidence="2">UP504</strain>
    </source>
</reference>
<evidence type="ECO:0000313" key="2">
    <source>
        <dbReference type="EMBL" id="KAF9515394.1"/>
    </source>
</evidence>
<accession>A0A9P6DXZ0</accession>
<comment type="caution">
    <text evidence="2">The sequence shown here is derived from an EMBL/GenBank/DDBJ whole genome shotgun (WGS) entry which is preliminary data.</text>
</comment>